<evidence type="ECO:0000256" key="6">
    <source>
        <dbReference type="ARBA" id="ARBA00023136"/>
    </source>
</evidence>
<gene>
    <name evidence="10" type="primary">LOC113392414</name>
</gene>
<evidence type="ECO:0000256" key="5">
    <source>
        <dbReference type="ARBA" id="ARBA00022989"/>
    </source>
</evidence>
<reference evidence="10" key="1">
    <citation type="submission" date="2025-08" db="UniProtKB">
        <authorList>
            <consortium name="RefSeq"/>
        </authorList>
    </citation>
    <scope>IDENTIFICATION</scope>
    <source>
        <tissue evidence="10">Whole body</tissue>
    </source>
</reference>
<dbReference type="PANTHER" id="PTHR21421:SF29">
    <property type="entry name" value="GUSTATORY RECEPTOR 5A FOR TREHALOSE-RELATED"/>
    <property type="match status" value="1"/>
</dbReference>
<dbReference type="GeneID" id="113392414"/>
<keyword evidence="4 8" id="KW-0812">Transmembrane</keyword>
<feature type="transmembrane region" description="Helical" evidence="8">
    <location>
        <begin position="180"/>
        <end position="201"/>
    </location>
</feature>
<comment type="similarity">
    <text evidence="2">Belongs to the insect chemoreceptor superfamily. Gustatory receptor (GR) family. Gr5a subfamily.</text>
</comment>
<evidence type="ECO:0000313" key="10">
    <source>
        <dbReference type="RefSeq" id="XP_064076857.1"/>
    </source>
</evidence>
<sequence length="381" mass="43820">MTTVFMIARWFGIPTYGGSFFLYWALIILTMLTAIDAAAIWKLVQLLSGIAANNTNGQVMARLSGLIFYGNALFSLMLSWKFINKWKTLSIDWLRLETGEITFPPDVTIRRRVMLVVILVALFAIAEHTLSMISATGLDCPANEYFERYILSSHGFLLKTYEYTLWLAIPIFIMSKSATILWNFQDLIIILISMGLTSRYYRMNSFVKYVIKYEKRAGKVKKFGTDYCFQANTWCRIRQAYVQQAALVRKIDEDLGPLVFLSNLNNLYFICLQLFLGIRRIDGTLINKIYYFFSLGWLILRASSVVLSAADISLHSKRALPYLHSCPSSAYNIEIKRLKDQLSHDVIVLSGMGYFYLDRQKLLQVAAVIVKYELILLQYDN</sequence>
<evidence type="ECO:0000256" key="8">
    <source>
        <dbReference type="SAM" id="Phobius"/>
    </source>
</evidence>
<feature type="transmembrane region" description="Helical" evidence="8">
    <location>
        <begin position="156"/>
        <end position="174"/>
    </location>
</feature>
<evidence type="ECO:0000256" key="1">
    <source>
        <dbReference type="ARBA" id="ARBA00004651"/>
    </source>
</evidence>
<feature type="transmembrane region" description="Helical" evidence="8">
    <location>
        <begin position="65"/>
        <end position="83"/>
    </location>
</feature>
<dbReference type="RefSeq" id="XP_064076857.1">
    <property type="nucleotide sequence ID" value="XM_064220787.1"/>
</dbReference>
<accession>A0ABM4AZX7</accession>
<feature type="transmembrane region" description="Helical" evidence="8">
    <location>
        <begin position="20"/>
        <end position="44"/>
    </location>
</feature>
<keyword evidence="7" id="KW-0675">Receptor</keyword>
<evidence type="ECO:0000313" key="9">
    <source>
        <dbReference type="Proteomes" id="UP001652626"/>
    </source>
</evidence>
<feature type="transmembrane region" description="Helical" evidence="8">
    <location>
        <begin position="258"/>
        <end position="278"/>
    </location>
</feature>
<keyword evidence="5 8" id="KW-1133">Transmembrane helix</keyword>
<name>A0ABM4AZX7_VANTA</name>
<evidence type="ECO:0000256" key="4">
    <source>
        <dbReference type="ARBA" id="ARBA00022692"/>
    </source>
</evidence>
<evidence type="ECO:0000256" key="7">
    <source>
        <dbReference type="ARBA" id="ARBA00023170"/>
    </source>
</evidence>
<keyword evidence="3" id="KW-1003">Cell membrane</keyword>
<keyword evidence="6 8" id="KW-0472">Membrane</keyword>
<dbReference type="PANTHER" id="PTHR21421">
    <property type="entry name" value="GUSTATORY RECEPTOR"/>
    <property type="match status" value="1"/>
</dbReference>
<comment type="subcellular location">
    <subcellularLocation>
        <location evidence="1">Cell membrane</location>
        <topology evidence="1">Multi-pass membrane protein</topology>
    </subcellularLocation>
</comment>
<keyword evidence="9" id="KW-1185">Reference proteome</keyword>
<evidence type="ECO:0000256" key="2">
    <source>
        <dbReference type="ARBA" id="ARBA00005327"/>
    </source>
</evidence>
<feature type="transmembrane region" description="Helical" evidence="8">
    <location>
        <begin position="113"/>
        <end position="135"/>
    </location>
</feature>
<dbReference type="InterPro" id="IPR009318">
    <property type="entry name" value="Gustatory_rcpt"/>
</dbReference>
<proteinExistence type="inferred from homology"/>
<evidence type="ECO:0000256" key="3">
    <source>
        <dbReference type="ARBA" id="ARBA00022475"/>
    </source>
</evidence>
<feature type="transmembrane region" description="Helical" evidence="8">
    <location>
        <begin position="290"/>
        <end position="310"/>
    </location>
</feature>
<organism evidence="9 10">
    <name type="scientific">Vanessa tameamea</name>
    <name type="common">Kamehameha butterfly</name>
    <dbReference type="NCBI Taxonomy" id="334116"/>
    <lineage>
        <taxon>Eukaryota</taxon>
        <taxon>Metazoa</taxon>
        <taxon>Ecdysozoa</taxon>
        <taxon>Arthropoda</taxon>
        <taxon>Hexapoda</taxon>
        <taxon>Insecta</taxon>
        <taxon>Pterygota</taxon>
        <taxon>Neoptera</taxon>
        <taxon>Endopterygota</taxon>
        <taxon>Lepidoptera</taxon>
        <taxon>Glossata</taxon>
        <taxon>Ditrysia</taxon>
        <taxon>Papilionoidea</taxon>
        <taxon>Nymphalidae</taxon>
        <taxon>Nymphalinae</taxon>
        <taxon>Vanessa</taxon>
    </lineage>
</organism>
<protein>
    <submittedName>
        <fullName evidence="10">Gustatory receptor for sugar taste 64a-like</fullName>
    </submittedName>
</protein>
<dbReference type="Pfam" id="PF06151">
    <property type="entry name" value="Trehalose_recp"/>
    <property type="match status" value="1"/>
</dbReference>
<dbReference type="Proteomes" id="UP001652626">
    <property type="component" value="Chromosome 5"/>
</dbReference>